<dbReference type="InterPro" id="IPR000352">
    <property type="entry name" value="Pep_chain_release_fac_I"/>
</dbReference>
<dbReference type="Pfam" id="PF03462">
    <property type="entry name" value="PCRF"/>
    <property type="match status" value="1"/>
</dbReference>
<dbReference type="SUPFAM" id="SSF75620">
    <property type="entry name" value="Release factor"/>
    <property type="match status" value="1"/>
</dbReference>
<comment type="similarity">
    <text evidence="1">Belongs to the prokaryotic/mitochondrial release factor family.</text>
</comment>
<evidence type="ECO:0000256" key="2">
    <source>
        <dbReference type="ARBA" id="ARBA00022481"/>
    </source>
</evidence>
<dbReference type="GO" id="GO:0005737">
    <property type="term" value="C:cytoplasm"/>
    <property type="evidence" value="ECO:0007669"/>
    <property type="project" value="UniProtKB-ARBA"/>
</dbReference>
<dbReference type="FunFam" id="3.30.160.20:FF:000004">
    <property type="entry name" value="Peptide chain release factor 1"/>
    <property type="match status" value="1"/>
</dbReference>
<keyword evidence="2" id="KW-0488">Methylation</keyword>
<dbReference type="PANTHER" id="PTHR43804">
    <property type="entry name" value="LD18447P"/>
    <property type="match status" value="1"/>
</dbReference>
<feature type="domain" description="Prokaryotic-type class I peptide chain release factors" evidence="4">
    <location>
        <begin position="238"/>
        <end position="254"/>
    </location>
</feature>
<dbReference type="Proteomes" id="UP001187531">
    <property type="component" value="Unassembled WGS sequence"/>
</dbReference>
<dbReference type="Pfam" id="PF00472">
    <property type="entry name" value="RF-1"/>
    <property type="match status" value="1"/>
</dbReference>
<organism evidence="5 6">
    <name type="scientific">Artemia franciscana</name>
    <name type="common">Brine shrimp</name>
    <name type="synonym">Artemia sanfranciscana</name>
    <dbReference type="NCBI Taxonomy" id="6661"/>
    <lineage>
        <taxon>Eukaryota</taxon>
        <taxon>Metazoa</taxon>
        <taxon>Ecdysozoa</taxon>
        <taxon>Arthropoda</taxon>
        <taxon>Crustacea</taxon>
        <taxon>Branchiopoda</taxon>
        <taxon>Anostraca</taxon>
        <taxon>Artemiidae</taxon>
        <taxon>Artemia</taxon>
    </lineage>
</organism>
<evidence type="ECO:0000256" key="1">
    <source>
        <dbReference type="ARBA" id="ARBA00010835"/>
    </source>
</evidence>
<dbReference type="PROSITE" id="PS00745">
    <property type="entry name" value="RF_PROK_I"/>
    <property type="match status" value="1"/>
</dbReference>
<evidence type="ECO:0000259" key="4">
    <source>
        <dbReference type="PROSITE" id="PS00745"/>
    </source>
</evidence>
<comment type="caution">
    <text evidence="5">The sequence shown here is derived from an EMBL/GenBank/DDBJ whole genome shotgun (WGS) entry which is preliminary data.</text>
</comment>
<dbReference type="InterPro" id="IPR045853">
    <property type="entry name" value="Pep_chain_release_fac_I_sf"/>
</dbReference>
<dbReference type="FunFam" id="3.30.70.1660:FF:000002">
    <property type="entry name" value="Peptide chain release factor 1"/>
    <property type="match status" value="1"/>
</dbReference>
<gene>
    <name evidence="5" type="ORF">QYM36_001336</name>
</gene>
<dbReference type="GO" id="GO:0003747">
    <property type="term" value="F:translation release factor activity"/>
    <property type="evidence" value="ECO:0007669"/>
    <property type="project" value="InterPro"/>
</dbReference>
<reference evidence="5" key="1">
    <citation type="submission" date="2023-07" db="EMBL/GenBank/DDBJ databases">
        <title>Chromosome-level genome assembly of Artemia franciscana.</title>
        <authorList>
            <person name="Jo E."/>
        </authorList>
    </citation>
    <scope>NUCLEOTIDE SEQUENCE</scope>
    <source>
        <tissue evidence="5">Whole body</tissue>
    </source>
</reference>
<dbReference type="PANTHER" id="PTHR43804:SF7">
    <property type="entry name" value="LD18447P"/>
    <property type="match status" value="1"/>
</dbReference>
<dbReference type="InterPro" id="IPR050057">
    <property type="entry name" value="Prokaryotic/Mito_RF"/>
</dbReference>
<protein>
    <recommendedName>
        <fullName evidence="4">Prokaryotic-type class I peptide chain release factors domain-containing protein</fullName>
    </recommendedName>
</protein>
<proteinExistence type="inferred from homology"/>
<dbReference type="Gene3D" id="3.30.70.1660">
    <property type="match status" value="1"/>
</dbReference>
<dbReference type="Gene3D" id="3.30.160.20">
    <property type="match status" value="1"/>
</dbReference>
<sequence>MITFQILTTLGRNNNLLFNIGRIPLVLSSRSASTTFDRRLFRVLEKRLHDCDGATKRRIDNLMSMWTKYEEDEKELQSMEDDVDFAELVTEEKDKLFEKFRILHTEALDVLVPEDVVERSDTILEVSAGVGGQEAMLFAGELFHMYSLFAESRQWKFEVASYDATEIGGIRKASASITGTSVFKYLRYEGGIHRVQRVPKTESKGRVHTSTAATIVLPQPTELVVEIHPKDLKIETKRASGAGGQHVNTTDSAVRIVHLPTGIAVECQSQRSQLQNKETAMKTLRAKIYQRQLDEQLVKSSRARKLQVELETGHRICTNALSFVTYHLPLEKLSP</sequence>
<dbReference type="SMART" id="SM00937">
    <property type="entry name" value="PCRF"/>
    <property type="match status" value="1"/>
</dbReference>
<evidence type="ECO:0000313" key="5">
    <source>
        <dbReference type="EMBL" id="KAK2724828.1"/>
    </source>
</evidence>
<dbReference type="InterPro" id="IPR005139">
    <property type="entry name" value="PCRF"/>
</dbReference>
<evidence type="ECO:0000256" key="3">
    <source>
        <dbReference type="ARBA" id="ARBA00022917"/>
    </source>
</evidence>
<evidence type="ECO:0000313" key="6">
    <source>
        <dbReference type="Proteomes" id="UP001187531"/>
    </source>
</evidence>
<keyword evidence="3" id="KW-0648">Protein biosynthesis</keyword>
<dbReference type="AlphaFoldDB" id="A0AA88LB19"/>
<keyword evidence="6" id="KW-1185">Reference proteome</keyword>
<name>A0AA88LB19_ARTSF</name>
<dbReference type="EMBL" id="JAVRJZ010000003">
    <property type="protein sequence ID" value="KAK2724828.1"/>
    <property type="molecule type" value="Genomic_DNA"/>
</dbReference>
<accession>A0AA88LB19</accession>